<dbReference type="Proteomes" id="UP000553963">
    <property type="component" value="Unassembled WGS sequence"/>
</dbReference>
<dbReference type="RefSeq" id="WP_183397049.1">
    <property type="nucleotide sequence ID" value="NZ_JACIDS010000001.1"/>
</dbReference>
<gene>
    <name evidence="2" type="ORF">GGR25_000404</name>
</gene>
<dbReference type="InterPro" id="IPR013321">
    <property type="entry name" value="Arc_rbn_hlx_hlx"/>
</dbReference>
<feature type="region of interest" description="Disordered" evidence="1">
    <location>
        <begin position="1"/>
        <end position="22"/>
    </location>
</feature>
<reference evidence="2 3" key="1">
    <citation type="submission" date="2020-08" db="EMBL/GenBank/DDBJ databases">
        <title>Genomic Encyclopedia of Type Strains, Phase IV (KMG-IV): sequencing the most valuable type-strain genomes for metagenomic binning, comparative biology and taxonomic classification.</title>
        <authorList>
            <person name="Goeker M."/>
        </authorList>
    </citation>
    <scope>NUCLEOTIDE SEQUENCE [LARGE SCALE GENOMIC DNA]</scope>
    <source>
        <strain evidence="2 3">DSM 25966</strain>
    </source>
</reference>
<protein>
    <submittedName>
        <fullName evidence="2">Arc/MetJ-type ribon-helix-helix transcriptional regulator</fullName>
    </submittedName>
</protein>
<dbReference type="CDD" id="cd22231">
    <property type="entry name" value="RHH_NikR_HicB-like"/>
    <property type="match status" value="1"/>
</dbReference>
<organism evidence="2 3">
    <name type="scientific">Kaistia hirudinis</name>
    <dbReference type="NCBI Taxonomy" id="1293440"/>
    <lineage>
        <taxon>Bacteria</taxon>
        <taxon>Pseudomonadati</taxon>
        <taxon>Pseudomonadota</taxon>
        <taxon>Alphaproteobacteria</taxon>
        <taxon>Hyphomicrobiales</taxon>
        <taxon>Kaistiaceae</taxon>
        <taxon>Kaistia</taxon>
    </lineage>
</organism>
<proteinExistence type="predicted"/>
<evidence type="ECO:0000313" key="2">
    <source>
        <dbReference type="EMBL" id="MBB3929385.1"/>
    </source>
</evidence>
<dbReference type="GO" id="GO:0006355">
    <property type="term" value="P:regulation of DNA-templated transcription"/>
    <property type="evidence" value="ECO:0007669"/>
    <property type="project" value="InterPro"/>
</dbReference>
<name>A0A840ALE2_9HYPH</name>
<dbReference type="Gene3D" id="1.10.1220.10">
    <property type="entry name" value="Met repressor-like"/>
    <property type="match status" value="1"/>
</dbReference>
<evidence type="ECO:0000256" key="1">
    <source>
        <dbReference type="SAM" id="MobiDB-lite"/>
    </source>
</evidence>
<evidence type="ECO:0000313" key="3">
    <source>
        <dbReference type="Proteomes" id="UP000553963"/>
    </source>
</evidence>
<dbReference type="AlphaFoldDB" id="A0A840ALE2"/>
<comment type="caution">
    <text evidence="2">The sequence shown here is derived from an EMBL/GenBank/DDBJ whole genome shotgun (WGS) entry which is preliminary data.</text>
</comment>
<sequence>MSEQTDDRRSRGRPRGHATLVGVRMPPDLLAALDRFIGEDGRALSRPEALRTAFREWATARGMVRHGPLDEGRRLEDLTSDNDG</sequence>
<keyword evidence="3" id="KW-1185">Reference proteome</keyword>
<dbReference type="EMBL" id="JACIDS010000001">
    <property type="protein sequence ID" value="MBB3929385.1"/>
    <property type="molecule type" value="Genomic_DNA"/>
</dbReference>
<accession>A0A840ALE2</accession>